<dbReference type="GeneID" id="36580492"/>
<dbReference type="Pfam" id="PF24883">
    <property type="entry name" value="NPHP3_N"/>
    <property type="match status" value="1"/>
</dbReference>
<dbReference type="InParanoid" id="A0A2J6TCM7"/>
<dbReference type="InterPro" id="IPR056884">
    <property type="entry name" value="NPHP3-like_N"/>
</dbReference>
<evidence type="ECO:0000256" key="1">
    <source>
        <dbReference type="ARBA" id="ARBA00022737"/>
    </source>
</evidence>
<dbReference type="InterPro" id="IPR056125">
    <property type="entry name" value="DUF7708"/>
</dbReference>
<proteinExistence type="predicted"/>
<dbReference type="EMBL" id="KZ613788">
    <property type="protein sequence ID" value="PMD60732.1"/>
    <property type="molecule type" value="Genomic_DNA"/>
</dbReference>
<feature type="domain" description="DUF7708" evidence="2">
    <location>
        <begin position="94"/>
        <end position="219"/>
    </location>
</feature>
<evidence type="ECO:0000313" key="5">
    <source>
        <dbReference type="Proteomes" id="UP000235371"/>
    </source>
</evidence>
<dbReference type="AlphaFoldDB" id="A0A2J6TCM7"/>
<reference evidence="4 5" key="1">
    <citation type="submission" date="2016-04" db="EMBL/GenBank/DDBJ databases">
        <title>A degradative enzymes factory behind the ericoid mycorrhizal symbiosis.</title>
        <authorList>
            <consortium name="DOE Joint Genome Institute"/>
            <person name="Martino E."/>
            <person name="Morin E."/>
            <person name="Grelet G."/>
            <person name="Kuo A."/>
            <person name="Kohler A."/>
            <person name="Daghino S."/>
            <person name="Barry K."/>
            <person name="Choi C."/>
            <person name="Cichocki N."/>
            <person name="Clum A."/>
            <person name="Copeland A."/>
            <person name="Hainaut M."/>
            <person name="Haridas S."/>
            <person name="Labutti K."/>
            <person name="Lindquist E."/>
            <person name="Lipzen A."/>
            <person name="Khouja H.-R."/>
            <person name="Murat C."/>
            <person name="Ohm R."/>
            <person name="Olson A."/>
            <person name="Spatafora J."/>
            <person name="Veneault-Fourrey C."/>
            <person name="Henrissat B."/>
            <person name="Grigoriev I."/>
            <person name="Martin F."/>
            <person name="Perotto S."/>
        </authorList>
    </citation>
    <scope>NUCLEOTIDE SEQUENCE [LARGE SCALE GENOMIC DNA]</scope>
    <source>
        <strain evidence="4 5">E</strain>
    </source>
</reference>
<accession>A0A2J6TCM7</accession>
<dbReference type="InterPro" id="IPR011990">
    <property type="entry name" value="TPR-like_helical_dom_sf"/>
</dbReference>
<protein>
    <submittedName>
        <fullName evidence="4">Uncharacterized protein</fullName>
    </submittedName>
</protein>
<dbReference type="STRING" id="1095630.A0A2J6TCM7"/>
<dbReference type="Gene3D" id="3.40.50.300">
    <property type="entry name" value="P-loop containing nucleotide triphosphate hydrolases"/>
    <property type="match status" value="1"/>
</dbReference>
<keyword evidence="5" id="KW-1185">Reference proteome</keyword>
<dbReference type="InterPro" id="IPR027417">
    <property type="entry name" value="P-loop_NTPase"/>
</dbReference>
<name>A0A2J6TCM7_9HELO</name>
<dbReference type="OrthoDB" id="21416at2759"/>
<dbReference type="PANTHER" id="PTHR10039">
    <property type="entry name" value="AMELOGENIN"/>
    <property type="match status" value="1"/>
</dbReference>
<dbReference type="Pfam" id="PF24809">
    <property type="entry name" value="DUF7708"/>
    <property type="match status" value="1"/>
</dbReference>
<dbReference type="SUPFAM" id="SSF52540">
    <property type="entry name" value="P-loop containing nucleoside triphosphate hydrolases"/>
    <property type="match status" value="1"/>
</dbReference>
<gene>
    <name evidence="4" type="ORF">K444DRAFT_388061</name>
</gene>
<dbReference type="Pfam" id="PF13374">
    <property type="entry name" value="TPR_10"/>
    <property type="match status" value="2"/>
</dbReference>
<evidence type="ECO:0000259" key="3">
    <source>
        <dbReference type="Pfam" id="PF24883"/>
    </source>
</evidence>
<dbReference type="Gene3D" id="1.25.40.10">
    <property type="entry name" value="Tetratricopeptide repeat domain"/>
    <property type="match status" value="2"/>
</dbReference>
<sequence>MASAAALVSAGSSIEPINTRGGLLQGHTPTSPLEMGLMLFNENLTNDEAKKIGTTSTTINHPQQPCTLEDLLQEVTKLQESWNNDRSDAQRRVDTVITTIDQHARVIDVLIKQQPDITSLVWGAIRFLIGIAAKEIDTTEKISQSLIQILGSLARWNKYIELQIINFLVRAKSYYSKPRHARSFKVACRTYAQKFESIMSLIHAYDQALEQEASLAAEIRRAEDRKAQKEQFDIAQKEIAKQDQFRSDLSHDVRGIRYTFEDDQLRRDTTTAIEWLKQSQCIYPVLSENEEGTGTWIQRSEQWNTWEANINNKPLCICGPPGAGKSTIANLLSRTARTCVTFVYFFQTITNKEQATSISLAASILYDIFVFLQRQGARSNPQHSVSVHQVLALSSRKRRVVDVKFRELWDVVLHAASELPDFTLVIDGLDECESALEKSQHELIVELLKLSSARNARLIVLFRNHPQLETVFAGCPTIEITPEAISHDIHVYVSAEIQRHPDKLQRLEKQIRQTILEYSRGMFLWAVMIMKCLKSAETYNEQLTYLQSPPPDLYSFYENIISRTTIRLTPTATLRRREIFIILVGVYQPLTCEELSYVLSLGTADTPDATEFNTLIESENAIMRSCWPLAKVSDHRVHLIHASVRDFLTSPQLETNSPIHITSDESESYLASKCLSALSQAEYRSKNIIGILIRRNVASAAEKEEDKYFYQYAATHWFVHLVAVQDPELSLVQQAAIFLIGNEFVSWSEFIFQLSGSQGTVLEVESKLNIWRETLSKAFQDILVLDRYFSGPYRAVAEEFREDGGDKTLSYLCLFQLGAYFNLATRIEEAFEVKRVVARGLIDLLGERHPLALMAESEFAFEYLQQRRFPEAEATFRRLAQIQREVLGVDRPDCFHSLQRQGMAELWMAKFADADLCLTESLSGLINTVGVTSFLYLMSQLTLGQVLEYQGDIRRASMDYEHIWRYRREILGPDNPMAIWARCAMVSTFRKQGKYEDAEKAVLEVIDSRTRTIGQTSSSTIDAIIQRVVLCLDMGNYPEALELIEFILDGGLVDKWFERVVQVNHVRALVELFIGNAELAMDIMQSLVDRGIEKGVGGRIRSLLWVRNDLATIYRKNGRSDEAPMLFDELVTSIDSDSDSSWVEPQSPVELALAEKALKLVREMKAYDAELLLKENGLKWLRQEDFWILNGDPAADTAWMRKPYT</sequence>
<dbReference type="SUPFAM" id="SSF48452">
    <property type="entry name" value="TPR-like"/>
    <property type="match status" value="2"/>
</dbReference>
<organism evidence="4 5">
    <name type="scientific">Hyaloscypha bicolor E</name>
    <dbReference type="NCBI Taxonomy" id="1095630"/>
    <lineage>
        <taxon>Eukaryota</taxon>
        <taxon>Fungi</taxon>
        <taxon>Dikarya</taxon>
        <taxon>Ascomycota</taxon>
        <taxon>Pezizomycotina</taxon>
        <taxon>Leotiomycetes</taxon>
        <taxon>Helotiales</taxon>
        <taxon>Hyaloscyphaceae</taxon>
        <taxon>Hyaloscypha</taxon>
        <taxon>Hyaloscypha bicolor</taxon>
    </lineage>
</organism>
<keyword evidence="1" id="KW-0677">Repeat</keyword>
<dbReference type="Proteomes" id="UP000235371">
    <property type="component" value="Unassembled WGS sequence"/>
</dbReference>
<feature type="domain" description="Nephrocystin 3-like N-terminal" evidence="3">
    <location>
        <begin position="292"/>
        <end position="459"/>
    </location>
</feature>
<dbReference type="RefSeq" id="XP_024737636.1">
    <property type="nucleotide sequence ID" value="XM_024872411.1"/>
</dbReference>
<dbReference type="PANTHER" id="PTHR10039:SF14">
    <property type="entry name" value="NACHT DOMAIN-CONTAINING PROTEIN"/>
    <property type="match status" value="1"/>
</dbReference>
<evidence type="ECO:0000313" key="4">
    <source>
        <dbReference type="EMBL" id="PMD60732.1"/>
    </source>
</evidence>
<evidence type="ECO:0000259" key="2">
    <source>
        <dbReference type="Pfam" id="PF24809"/>
    </source>
</evidence>